<feature type="domain" description="HTH tetR-type" evidence="4">
    <location>
        <begin position="42"/>
        <end position="102"/>
    </location>
</feature>
<dbReference type="PROSITE" id="PS50977">
    <property type="entry name" value="HTH_TETR_2"/>
    <property type="match status" value="1"/>
</dbReference>
<dbReference type="GO" id="GO:0003700">
    <property type="term" value="F:DNA-binding transcription factor activity"/>
    <property type="evidence" value="ECO:0007669"/>
    <property type="project" value="TreeGrafter"/>
</dbReference>
<dbReference type="SUPFAM" id="SSF46689">
    <property type="entry name" value="Homeodomain-like"/>
    <property type="match status" value="1"/>
</dbReference>
<accession>A0A6J7H5H8</accession>
<dbReference type="InterPro" id="IPR001647">
    <property type="entry name" value="HTH_TetR"/>
</dbReference>
<evidence type="ECO:0000259" key="4">
    <source>
        <dbReference type="PROSITE" id="PS50977"/>
    </source>
</evidence>
<dbReference type="PANTHER" id="PTHR30055:SF234">
    <property type="entry name" value="HTH-TYPE TRANSCRIPTIONAL REGULATOR BETI"/>
    <property type="match status" value="1"/>
</dbReference>
<sequence length="224" mass="24675">MSTAHDAPGTTPIASVRDGLFFTLPEPLPVGRHKLSADHVGAAQRERLLAACCELMAAHGYRGFGIGDVARRARVSLGAFYRCFDGKDACVFAGYDRFIEVLIARLTGLDVEGMSRPRIAAELVDTYLDVMQQDVVVARAFQVEIDALGAPARERRRTSLTLLARYLQELAGGEDDDLPWSAYLGGVYAVRQLAVDALDEEPRPDLSRLGADLRPWLEDLFRVR</sequence>
<evidence type="ECO:0000256" key="2">
    <source>
        <dbReference type="ARBA" id="ARBA00023125"/>
    </source>
</evidence>
<dbReference type="InterPro" id="IPR050109">
    <property type="entry name" value="HTH-type_TetR-like_transc_reg"/>
</dbReference>
<dbReference type="PANTHER" id="PTHR30055">
    <property type="entry name" value="HTH-TYPE TRANSCRIPTIONAL REGULATOR RUTR"/>
    <property type="match status" value="1"/>
</dbReference>
<gene>
    <name evidence="5" type="ORF">UFOPK3564_01581</name>
</gene>
<evidence type="ECO:0000256" key="1">
    <source>
        <dbReference type="ARBA" id="ARBA00023015"/>
    </source>
</evidence>
<dbReference type="InterPro" id="IPR009057">
    <property type="entry name" value="Homeodomain-like_sf"/>
</dbReference>
<keyword evidence="3" id="KW-0804">Transcription</keyword>
<evidence type="ECO:0000313" key="5">
    <source>
        <dbReference type="EMBL" id="CAB4916287.1"/>
    </source>
</evidence>
<proteinExistence type="predicted"/>
<dbReference type="GO" id="GO:0000976">
    <property type="term" value="F:transcription cis-regulatory region binding"/>
    <property type="evidence" value="ECO:0007669"/>
    <property type="project" value="TreeGrafter"/>
</dbReference>
<keyword evidence="2" id="KW-0238">DNA-binding</keyword>
<dbReference type="Pfam" id="PF00440">
    <property type="entry name" value="TetR_N"/>
    <property type="match status" value="1"/>
</dbReference>
<dbReference type="Gene3D" id="1.10.357.10">
    <property type="entry name" value="Tetracycline Repressor, domain 2"/>
    <property type="match status" value="1"/>
</dbReference>
<organism evidence="5">
    <name type="scientific">freshwater metagenome</name>
    <dbReference type="NCBI Taxonomy" id="449393"/>
    <lineage>
        <taxon>unclassified sequences</taxon>
        <taxon>metagenomes</taxon>
        <taxon>ecological metagenomes</taxon>
    </lineage>
</organism>
<reference evidence="5" key="1">
    <citation type="submission" date="2020-05" db="EMBL/GenBank/DDBJ databases">
        <authorList>
            <person name="Chiriac C."/>
            <person name="Salcher M."/>
            <person name="Ghai R."/>
            <person name="Kavagutti S V."/>
        </authorList>
    </citation>
    <scope>NUCLEOTIDE SEQUENCE</scope>
</reference>
<evidence type="ECO:0000256" key="3">
    <source>
        <dbReference type="ARBA" id="ARBA00023163"/>
    </source>
</evidence>
<dbReference type="AlphaFoldDB" id="A0A6J7H5H8"/>
<keyword evidence="1" id="KW-0805">Transcription regulation</keyword>
<name>A0A6J7H5H8_9ZZZZ</name>
<dbReference type="EMBL" id="CAFBMK010000083">
    <property type="protein sequence ID" value="CAB4916287.1"/>
    <property type="molecule type" value="Genomic_DNA"/>
</dbReference>
<protein>
    <submittedName>
        <fullName evidence="5">Unannotated protein</fullName>
    </submittedName>
</protein>